<name>A0ABN8QHL4_9CNID</name>
<dbReference type="PANTHER" id="PTHR14905:SF7">
    <property type="entry name" value="VON WILLEBRAND FACTOR A DOMAIN-CONTAINING PROTEIN 7"/>
    <property type="match status" value="1"/>
</dbReference>
<dbReference type="InterPro" id="IPR056861">
    <property type="entry name" value="HMCN1-like_VWA"/>
</dbReference>
<gene>
    <name evidence="5" type="ORF">PLOB_00006771</name>
</gene>
<comment type="subcellular location">
    <subcellularLocation>
        <location evidence="1">Secreted</location>
    </subcellularLocation>
</comment>
<keyword evidence="3" id="KW-0732">Signal</keyword>
<evidence type="ECO:0000259" key="4">
    <source>
        <dbReference type="Pfam" id="PF25106"/>
    </source>
</evidence>
<organism evidence="5 6">
    <name type="scientific">Porites lobata</name>
    <dbReference type="NCBI Taxonomy" id="104759"/>
    <lineage>
        <taxon>Eukaryota</taxon>
        <taxon>Metazoa</taxon>
        <taxon>Cnidaria</taxon>
        <taxon>Anthozoa</taxon>
        <taxon>Hexacorallia</taxon>
        <taxon>Scleractinia</taxon>
        <taxon>Fungiina</taxon>
        <taxon>Poritidae</taxon>
        <taxon>Porites</taxon>
    </lineage>
</organism>
<dbReference type="PANTHER" id="PTHR14905">
    <property type="entry name" value="NG37"/>
    <property type="match status" value="1"/>
</dbReference>
<reference evidence="5 6" key="1">
    <citation type="submission" date="2022-05" db="EMBL/GenBank/DDBJ databases">
        <authorList>
            <consortium name="Genoscope - CEA"/>
            <person name="William W."/>
        </authorList>
    </citation>
    <scope>NUCLEOTIDE SEQUENCE [LARGE SCALE GENOMIC DNA]</scope>
</reference>
<dbReference type="SUPFAM" id="SSF53300">
    <property type="entry name" value="vWA-like"/>
    <property type="match status" value="1"/>
</dbReference>
<protein>
    <recommendedName>
        <fullName evidence="4">Hemicentin-1-like von Willebrand factor A domain-containing protein</fullName>
    </recommendedName>
</protein>
<comment type="caution">
    <text evidence="5">The sequence shown here is derived from an EMBL/GenBank/DDBJ whole genome shotgun (WGS) entry which is preliminary data.</text>
</comment>
<keyword evidence="2" id="KW-0964">Secreted</keyword>
<dbReference type="CDD" id="cd00198">
    <property type="entry name" value="vWFA"/>
    <property type="match status" value="1"/>
</dbReference>
<feature type="non-terminal residue" evidence="5">
    <location>
        <position position="1"/>
    </location>
</feature>
<dbReference type="Proteomes" id="UP001159405">
    <property type="component" value="Unassembled WGS sequence"/>
</dbReference>
<sequence>VAKSTKAPPVKKRTSPSNKFLEALDQIERAVYEAQAAGSRYHYSTRRLKNIKANIKLATQKRNYLFARQSLGLGIYSAMQLAKKIGRKRRTATSNAVKTFMDSIKKELGPSMFDTFMSVNGDVTLMFAIDDTGSMREEIQAAKDIAKSIVHHDRDETVDYILSPFNDPGTGPVTYRSPGQKEEFVTDIDKLHHHAGGDCPELTFKGILDAMAESPNYGSPLYVFTDATAKDYTKENLEEVLSVAEENGITINFFTTGLCGRSSYEPFEEMAKETCGQLLKLPNAKELRKLSGVTAGALAGATCLEKWENWKYKRKEEEESVKIHIHNSY</sequence>
<accession>A0ABN8QHL4</accession>
<dbReference type="InterPro" id="IPR036465">
    <property type="entry name" value="vWFA_dom_sf"/>
</dbReference>
<evidence type="ECO:0000313" key="5">
    <source>
        <dbReference type="EMBL" id="CAH3164637.1"/>
    </source>
</evidence>
<evidence type="ECO:0000256" key="2">
    <source>
        <dbReference type="ARBA" id="ARBA00022525"/>
    </source>
</evidence>
<keyword evidence="6" id="KW-1185">Reference proteome</keyword>
<dbReference type="Pfam" id="PF25106">
    <property type="entry name" value="VWA_4"/>
    <property type="match status" value="1"/>
</dbReference>
<dbReference type="Gene3D" id="3.40.50.410">
    <property type="entry name" value="von Willebrand factor, type A domain"/>
    <property type="match status" value="1"/>
</dbReference>
<evidence type="ECO:0000313" key="6">
    <source>
        <dbReference type="Proteomes" id="UP001159405"/>
    </source>
</evidence>
<dbReference type="EMBL" id="CALNXK010000130">
    <property type="protein sequence ID" value="CAH3164637.1"/>
    <property type="molecule type" value="Genomic_DNA"/>
</dbReference>
<evidence type="ECO:0000256" key="3">
    <source>
        <dbReference type="ARBA" id="ARBA00022729"/>
    </source>
</evidence>
<proteinExistence type="predicted"/>
<dbReference type="InterPro" id="IPR052577">
    <property type="entry name" value="VWA7"/>
</dbReference>
<evidence type="ECO:0000256" key="1">
    <source>
        <dbReference type="ARBA" id="ARBA00004613"/>
    </source>
</evidence>
<feature type="domain" description="Hemicentin-1-like von Willebrand factor A" evidence="4">
    <location>
        <begin position="125"/>
        <end position="279"/>
    </location>
</feature>